<evidence type="ECO:0000256" key="1">
    <source>
        <dbReference type="SAM" id="MobiDB-lite"/>
    </source>
</evidence>
<dbReference type="AlphaFoldDB" id="A0A859D171"/>
<organism evidence="2 3">
    <name type="scientific">Marinomonas primoryensis</name>
    <dbReference type="NCBI Taxonomy" id="178399"/>
    <lineage>
        <taxon>Bacteria</taxon>
        <taxon>Pseudomonadati</taxon>
        <taxon>Pseudomonadota</taxon>
        <taxon>Gammaproteobacteria</taxon>
        <taxon>Oceanospirillales</taxon>
        <taxon>Oceanospirillaceae</taxon>
        <taxon>Marinomonas</taxon>
    </lineage>
</organism>
<feature type="region of interest" description="Disordered" evidence="1">
    <location>
        <begin position="27"/>
        <end position="46"/>
    </location>
</feature>
<gene>
    <name evidence="2" type="ORF">MP3633_1700</name>
</gene>
<reference evidence="2 3" key="1">
    <citation type="submission" date="2020-06" db="EMBL/GenBank/DDBJ databases">
        <authorList>
            <person name="Voronona O.L."/>
            <person name="Aksenova E.I."/>
            <person name="Kunda M.S."/>
            <person name="Semenov A.N."/>
            <person name="Ryzhova N."/>
        </authorList>
    </citation>
    <scope>NUCLEOTIDE SEQUENCE [LARGE SCALE GENOMIC DNA]</scope>
    <source>
        <strain evidence="2 3">MPKMM3633</strain>
    </source>
</reference>
<accession>A0A859D171</accession>
<dbReference type="KEGG" id="mpri:MP3633_1700"/>
<protein>
    <submittedName>
        <fullName evidence="2">Uncharacterized protein</fullName>
    </submittedName>
</protein>
<evidence type="ECO:0000313" key="2">
    <source>
        <dbReference type="EMBL" id="QKK80429.1"/>
    </source>
</evidence>
<proteinExistence type="predicted"/>
<dbReference type="Proteomes" id="UP000509371">
    <property type="component" value="Chromosome"/>
</dbReference>
<evidence type="ECO:0000313" key="3">
    <source>
        <dbReference type="Proteomes" id="UP000509371"/>
    </source>
</evidence>
<sequence length="46" mass="5574">MDLDLNHYNPVLSMLKEHYGETYQLQYRNKPSRHDRQKVDNVAVEK</sequence>
<dbReference type="EMBL" id="CP054301">
    <property type="protein sequence ID" value="QKK80429.1"/>
    <property type="molecule type" value="Genomic_DNA"/>
</dbReference>
<feature type="compositionally biased region" description="Basic and acidic residues" evidence="1">
    <location>
        <begin position="32"/>
        <end position="46"/>
    </location>
</feature>
<name>A0A859D171_9GAMM</name>